<dbReference type="Proteomes" id="UP000199603">
    <property type="component" value="Unassembled WGS sequence"/>
</dbReference>
<evidence type="ECO:0000313" key="2">
    <source>
        <dbReference type="Proteomes" id="UP000199603"/>
    </source>
</evidence>
<keyword evidence="2" id="KW-1185">Reference proteome</keyword>
<proteinExistence type="predicted"/>
<protein>
    <submittedName>
        <fullName evidence="1">Uncharacterized protein</fullName>
    </submittedName>
</protein>
<sequence>MKESKAPKLTQLPRVCVRLDKLVLPDGLTLPRVERLPKASQQAYDYLSVVLAAQAPVVSRPDTDGQRRVVANANTLALVRALVPQTRKPAFRVECWEVQADVDAAFYVDFPKEILDLMVPAVRPPPERELLRKLRADHDLALRRRKDEGLSELVSKGAGK</sequence>
<organism evidence="1 2">
    <name type="scientific">Aquimonas voraii</name>
    <dbReference type="NCBI Taxonomy" id="265719"/>
    <lineage>
        <taxon>Bacteria</taxon>
        <taxon>Pseudomonadati</taxon>
        <taxon>Pseudomonadota</taxon>
        <taxon>Gammaproteobacteria</taxon>
        <taxon>Lysobacterales</taxon>
        <taxon>Lysobacteraceae</taxon>
        <taxon>Aquimonas</taxon>
    </lineage>
</organism>
<dbReference type="AlphaFoldDB" id="A0A1G6Z2V8"/>
<dbReference type="RefSeq" id="WP_091244541.1">
    <property type="nucleotide sequence ID" value="NZ_FNAG01000012.1"/>
</dbReference>
<reference evidence="1 2" key="1">
    <citation type="submission" date="2016-10" db="EMBL/GenBank/DDBJ databases">
        <authorList>
            <person name="de Groot N.N."/>
        </authorList>
    </citation>
    <scope>NUCLEOTIDE SEQUENCE [LARGE SCALE GENOMIC DNA]</scope>
    <source>
        <strain evidence="1 2">DSM 16957</strain>
    </source>
</reference>
<dbReference type="STRING" id="265719.SAMN04488509_11218"/>
<name>A0A1G6Z2V8_9GAMM</name>
<dbReference type="EMBL" id="FNAG01000012">
    <property type="protein sequence ID" value="SDD96960.1"/>
    <property type="molecule type" value="Genomic_DNA"/>
</dbReference>
<evidence type="ECO:0000313" key="1">
    <source>
        <dbReference type="EMBL" id="SDD96960.1"/>
    </source>
</evidence>
<gene>
    <name evidence="1" type="ORF">SAMN04488509_11218</name>
</gene>
<accession>A0A1G6Z2V8</accession>